<dbReference type="InterPro" id="IPR036085">
    <property type="entry name" value="PAZ_dom_sf"/>
</dbReference>
<dbReference type="Proteomes" id="UP000269539">
    <property type="component" value="Unassembled WGS sequence"/>
</dbReference>
<feature type="domain" description="Argonaute linker 1" evidence="2">
    <location>
        <begin position="604"/>
        <end position="654"/>
    </location>
</feature>
<feature type="compositionally biased region" description="Low complexity" evidence="1">
    <location>
        <begin position="384"/>
        <end position="393"/>
    </location>
</feature>
<name>A0A3M7H3X8_HORWE</name>
<evidence type="ECO:0000313" key="4">
    <source>
        <dbReference type="Proteomes" id="UP000269539"/>
    </source>
</evidence>
<dbReference type="InterPro" id="IPR014811">
    <property type="entry name" value="ArgoL1"/>
</dbReference>
<evidence type="ECO:0000256" key="1">
    <source>
        <dbReference type="SAM" id="MobiDB-lite"/>
    </source>
</evidence>
<proteinExistence type="predicted"/>
<dbReference type="VEuPathDB" id="FungiDB:BTJ68_14024"/>
<reference evidence="3 4" key="1">
    <citation type="journal article" date="2018" name="BMC Genomics">
        <title>Genomic evidence for intraspecific hybridization in a clonal and extremely halotolerant yeast.</title>
        <authorList>
            <person name="Gostincar C."/>
            <person name="Stajich J.E."/>
            <person name="Zupancic J."/>
            <person name="Zalar P."/>
            <person name="Gunde-Cimerman N."/>
        </authorList>
    </citation>
    <scope>NUCLEOTIDE SEQUENCE [LARGE SCALE GENOMIC DNA]</scope>
    <source>
        <strain evidence="3 4">EXF-10513</strain>
    </source>
</reference>
<dbReference type="EMBL" id="QWIO01000128">
    <property type="protein sequence ID" value="RMZ07755.1"/>
    <property type="molecule type" value="Genomic_DNA"/>
</dbReference>
<sequence>MVPKKGKKSNPSTNRAALPPTVLCIRCPDVKNAKDNKHQNNFATCSNKYPTQPTADTTAQKSANDLWWPFAAGENNFTFATTEDCDQLLDFAKQAVAGNQEIQSHVMDSVFDIRDRELKREKFKEKAKYDDKQITKGSLEAALIRKAELKREKKEGRRQDHEVRVQREAALAEEAAKVELQAQKKDEQPSAALAEKTAKLKLQVHEKPGQGKAASAQETGKVTPNTISSNAQAPFVNPPNDCLRCPRSHRDKAAEHYQNRRGLVTCQLQDFNVAKGWNPQDLWPSITINYRDLDKYEISAKKESLDPFLYGPDAAGCDSVREVFTALKNGKTRTEGSAALGAMRFTKKVAEDVVTAFAQPQAGADAGNGTLGVGSQPAAPSVGVAGPSVGVAPPSQPSAPRKSEAQRYTKNHLGLRTELANKAQTPNIRTNFLKMTWPSRIHVYSVEMVRSFLQNNAPILVKRQADKLSVMDVISTQSLPQHLSHKDASGVPRSDYWVTDGDLIWSTKPLFDATDESAEPPILSTSNNTQIQYINEMGDQLTVEYVRISYLRTIDRTENIGELFYDSSEPSWDDGTPGLISRGLNLFFTRFARENANNTTPTLNKSFINERLKSLDSAGALPTIFAMRGFFLSVRPGVESLYLNINRATSPFIEADLTVQQMIDRLVQQQGRSQGEARAVLKGLKVRIIYDKVVNFATDQQRIRFINCIGVKPNSGPVLYQINQVHANPTYQTHGHQTVTVHDWYTPPQFQNDPDAPSPALTLTGNEYAVNVGSDPRRDRDNVWWIPATQLRIEPWQKFNGRLTSEQTTNMLAAASMQPAAHRNEILGTNYKGGLHHFGFSGNVAAGPNDRQGLLKTNSMSAGTDFIKIPGSLLPAPGLIYAQEQVRQGAQFRLKDPDADLLMDAMKPNDAK</sequence>
<organism evidence="3 4">
    <name type="scientific">Hortaea werneckii</name>
    <name type="common">Black yeast</name>
    <name type="synonym">Cladosporium werneckii</name>
    <dbReference type="NCBI Taxonomy" id="91943"/>
    <lineage>
        <taxon>Eukaryota</taxon>
        <taxon>Fungi</taxon>
        <taxon>Dikarya</taxon>
        <taxon>Ascomycota</taxon>
        <taxon>Pezizomycotina</taxon>
        <taxon>Dothideomycetes</taxon>
        <taxon>Dothideomycetidae</taxon>
        <taxon>Mycosphaerellales</taxon>
        <taxon>Teratosphaeriaceae</taxon>
        <taxon>Hortaea</taxon>
    </lineage>
</organism>
<evidence type="ECO:0000259" key="2">
    <source>
        <dbReference type="Pfam" id="PF08699"/>
    </source>
</evidence>
<accession>A0A3M7H3X8</accession>
<feature type="region of interest" description="Disordered" evidence="1">
    <location>
        <begin position="384"/>
        <end position="407"/>
    </location>
</feature>
<protein>
    <recommendedName>
        <fullName evidence="2">Argonaute linker 1 domain-containing protein</fullName>
    </recommendedName>
</protein>
<dbReference type="SUPFAM" id="SSF101690">
    <property type="entry name" value="PAZ domain"/>
    <property type="match status" value="1"/>
</dbReference>
<dbReference type="Pfam" id="PF08699">
    <property type="entry name" value="ArgoL1"/>
    <property type="match status" value="1"/>
</dbReference>
<dbReference type="AlphaFoldDB" id="A0A3M7H3X8"/>
<comment type="caution">
    <text evidence="3">The sequence shown here is derived from an EMBL/GenBank/DDBJ whole genome shotgun (WGS) entry which is preliminary data.</text>
</comment>
<evidence type="ECO:0000313" key="3">
    <source>
        <dbReference type="EMBL" id="RMZ07755.1"/>
    </source>
</evidence>
<gene>
    <name evidence="3" type="ORF">D0864_01928</name>
</gene>
<dbReference type="PANTHER" id="PTHR22891">
    <property type="entry name" value="EUKARYOTIC TRANSLATION INITIATION FACTOR 2C"/>
    <property type="match status" value="1"/>
</dbReference>